<evidence type="ECO:0000256" key="1">
    <source>
        <dbReference type="ARBA" id="ARBA00004123"/>
    </source>
</evidence>
<name>A0AAD2G7Z4_9STRA</name>
<evidence type="ECO:0000256" key="4">
    <source>
        <dbReference type="RuleBase" id="RU004020"/>
    </source>
</evidence>
<feature type="domain" description="HSF-type DNA-binding" evidence="6">
    <location>
        <begin position="197"/>
        <end position="295"/>
    </location>
</feature>
<evidence type="ECO:0000259" key="6">
    <source>
        <dbReference type="SMART" id="SM00415"/>
    </source>
</evidence>
<keyword evidence="8" id="KW-1185">Reference proteome</keyword>
<dbReference type="SMART" id="SM00415">
    <property type="entry name" value="HSF"/>
    <property type="match status" value="1"/>
</dbReference>
<dbReference type="SUPFAM" id="SSF46785">
    <property type="entry name" value="Winged helix' DNA-binding domain"/>
    <property type="match status" value="1"/>
</dbReference>
<proteinExistence type="inferred from homology"/>
<dbReference type="AlphaFoldDB" id="A0AAD2G7Z4"/>
<dbReference type="Proteomes" id="UP001295423">
    <property type="component" value="Unassembled WGS sequence"/>
</dbReference>
<dbReference type="GO" id="GO:0043565">
    <property type="term" value="F:sequence-specific DNA binding"/>
    <property type="evidence" value="ECO:0007669"/>
    <property type="project" value="InterPro"/>
</dbReference>
<comment type="subcellular location">
    <subcellularLocation>
        <location evidence="1">Nucleus</location>
    </subcellularLocation>
</comment>
<evidence type="ECO:0000256" key="2">
    <source>
        <dbReference type="ARBA" id="ARBA00023125"/>
    </source>
</evidence>
<dbReference type="InterPro" id="IPR036388">
    <property type="entry name" value="WH-like_DNA-bd_sf"/>
</dbReference>
<dbReference type="Pfam" id="PF00447">
    <property type="entry name" value="HSF_DNA-bind"/>
    <property type="match status" value="1"/>
</dbReference>
<dbReference type="InterPro" id="IPR036390">
    <property type="entry name" value="WH_DNA-bd_sf"/>
</dbReference>
<dbReference type="FunFam" id="1.10.10.10:FF:000479">
    <property type="entry name" value="Predicted protein"/>
    <property type="match status" value="1"/>
</dbReference>
<evidence type="ECO:0000313" key="7">
    <source>
        <dbReference type="EMBL" id="CAJ1964997.1"/>
    </source>
</evidence>
<dbReference type="PANTHER" id="PTHR10015:SF206">
    <property type="entry name" value="HSF-TYPE DNA-BINDING DOMAIN-CONTAINING PROTEIN"/>
    <property type="match status" value="1"/>
</dbReference>
<keyword evidence="3" id="KW-0539">Nucleus</keyword>
<dbReference type="GO" id="GO:0005634">
    <property type="term" value="C:nucleus"/>
    <property type="evidence" value="ECO:0007669"/>
    <property type="project" value="UniProtKB-SubCell"/>
</dbReference>
<accession>A0AAD2G7Z4</accession>
<dbReference type="PANTHER" id="PTHR10015">
    <property type="entry name" value="HEAT SHOCK TRANSCRIPTION FACTOR"/>
    <property type="match status" value="1"/>
</dbReference>
<dbReference type="EMBL" id="CAKOGP040002202">
    <property type="protein sequence ID" value="CAJ1964997.1"/>
    <property type="molecule type" value="Genomic_DNA"/>
</dbReference>
<evidence type="ECO:0000313" key="8">
    <source>
        <dbReference type="Proteomes" id="UP001295423"/>
    </source>
</evidence>
<feature type="compositionally biased region" description="Polar residues" evidence="5">
    <location>
        <begin position="26"/>
        <end position="48"/>
    </location>
</feature>
<dbReference type="InterPro" id="IPR000232">
    <property type="entry name" value="HSF_DNA-bd"/>
</dbReference>
<gene>
    <name evidence="7" type="ORF">CYCCA115_LOCUS20898</name>
</gene>
<comment type="caution">
    <text evidence="7">The sequence shown here is derived from an EMBL/GenBank/DDBJ whole genome shotgun (WGS) entry which is preliminary data.</text>
</comment>
<sequence>MSDEREGMQSPDPRGSGSNIIHLLRTKNQQDQASDLSGPSNPGTNTSLESLISSLRNQQAMAQAAAAASANSLNHPSRVPNASLLLQHPPPFLPSRLPSLQTSLTQHQRDLLLLSSLQQNNNAGMFGLHNNNFGLLGHASNLGPFGMHSSLSPLSSIDAALMPSLNTTQNQRIQGMNPSLLMASLQMNSGKVDPAKKSESFPEKLHRLLLEVELEGLSDIISFTSDGRAFQIHKPKQFFDKIVPRYFNQSHLSSFKRQLNLYGFEALSNGALKGAYFHQDFQKTRPELCKLIHRRNQKWRAPESKS</sequence>
<dbReference type="Gene3D" id="1.10.10.10">
    <property type="entry name" value="Winged helix-like DNA-binding domain superfamily/Winged helix DNA-binding domain"/>
    <property type="match status" value="1"/>
</dbReference>
<dbReference type="GO" id="GO:0003700">
    <property type="term" value="F:DNA-binding transcription factor activity"/>
    <property type="evidence" value="ECO:0007669"/>
    <property type="project" value="InterPro"/>
</dbReference>
<reference evidence="7" key="1">
    <citation type="submission" date="2023-08" db="EMBL/GenBank/DDBJ databases">
        <authorList>
            <person name="Audoor S."/>
            <person name="Bilcke G."/>
        </authorList>
    </citation>
    <scope>NUCLEOTIDE SEQUENCE</scope>
</reference>
<evidence type="ECO:0000256" key="5">
    <source>
        <dbReference type="SAM" id="MobiDB-lite"/>
    </source>
</evidence>
<organism evidence="7 8">
    <name type="scientific">Cylindrotheca closterium</name>
    <dbReference type="NCBI Taxonomy" id="2856"/>
    <lineage>
        <taxon>Eukaryota</taxon>
        <taxon>Sar</taxon>
        <taxon>Stramenopiles</taxon>
        <taxon>Ochrophyta</taxon>
        <taxon>Bacillariophyta</taxon>
        <taxon>Bacillariophyceae</taxon>
        <taxon>Bacillariophycidae</taxon>
        <taxon>Bacillariales</taxon>
        <taxon>Bacillariaceae</taxon>
        <taxon>Cylindrotheca</taxon>
    </lineage>
</organism>
<protein>
    <recommendedName>
        <fullName evidence="6">HSF-type DNA-binding domain-containing protein</fullName>
    </recommendedName>
</protein>
<comment type="similarity">
    <text evidence="4">Belongs to the HSF family.</text>
</comment>
<evidence type="ECO:0000256" key="3">
    <source>
        <dbReference type="ARBA" id="ARBA00023242"/>
    </source>
</evidence>
<feature type="region of interest" description="Disordered" evidence="5">
    <location>
        <begin position="1"/>
        <end position="48"/>
    </location>
</feature>
<keyword evidence="2" id="KW-0238">DNA-binding</keyword>